<organism evidence="1 2">
    <name type="scientific">Rhodocytophaga aerolata</name>
    <dbReference type="NCBI Taxonomy" id="455078"/>
    <lineage>
        <taxon>Bacteria</taxon>
        <taxon>Pseudomonadati</taxon>
        <taxon>Bacteroidota</taxon>
        <taxon>Cytophagia</taxon>
        <taxon>Cytophagales</taxon>
        <taxon>Rhodocytophagaceae</taxon>
        <taxon>Rhodocytophaga</taxon>
    </lineage>
</organism>
<sequence>MNRIYCFKWHQQEGIYFYCKLYANRQPPAQETINLSHPQPIIDFFEFDLTLLKSQLLLSELLGSTTLIECWEYQAAYKQATSQVFDLYINGEKQSFDLL</sequence>
<comment type="caution">
    <text evidence="1">The sequence shown here is derived from an EMBL/GenBank/DDBJ whole genome shotgun (WGS) entry which is preliminary data.</text>
</comment>
<reference evidence="1" key="1">
    <citation type="submission" date="2023-07" db="EMBL/GenBank/DDBJ databases">
        <title>The genome sequence of Rhodocytophaga aerolata KACC 12507.</title>
        <authorList>
            <person name="Zhang X."/>
        </authorList>
    </citation>
    <scope>NUCLEOTIDE SEQUENCE</scope>
    <source>
        <strain evidence="1">KACC 12507</strain>
    </source>
</reference>
<proteinExistence type="predicted"/>
<gene>
    <name evidence="1" type="ORF">Q0590_33665</name>
</gene>
<protein>
    <submittedName>
        <fullName evidence="1">Uncharacterized protein</fullName>
    </submittedName>
</protein>
<name>A0ABT8RHS6_9BACT</name>
<evidence type="ECO:0000313" key="2">
    <source>
        <dbReference type="Proteomes" id="UP001168528"/>
    </source>
</evidence>
<dbReference type="RefSeq" id="WP_302042069.1">
    <property type="nucleotide sequence ID" value="NZ_JAUKPO010000050.1"/>
</dbReference>
<keyword evidence="2" id="KW-1185">Reference proteome</keyword>
<accession>A0ABT8RHS6</accession>
<evidence type="ECO:0000313" key="1">
    <source>
        <dbReference type="EMBL" id="MDO1451271.1"/>
    </source>
</evidence>
<dbReference type="Proteomes" id="UP001168528">
    <property type="component" value="Unassembled WGS sequence"/>
</dbReference>
<dbReference type="EMBL" id="JAUKPO010000050">
    <property type="protein sequence ID" value="MDO1451271.1"/>
    <property type="molecule type" value="Genomic_DNA"/>
</dbReference>